<evidence type="ECO:0000259" key="4">
    <source>
        <dbReference type="SMART" id="SM01008"/>
    </source>
</evidence>
<dbReference type="SMART" id="SM01008">
    <property type="entry name" value="Ald_Xan_dh_C"/>
    <property type="match status" value="1"/>
</dbReference>
<dbReference type="Gene3D" id="3.30.365.10">
    <property type="entry name" value="Aldehyde oxidase/xanthine dehydrogenase, molybdopterin binding domain"/>
    <property type="match status" value="4"/>
</dbReference>
<dbReference type="InterPro" id="IPR037165">
    <property type="entry name" value="AldOxase/xan_DH_Mopterin-bd_sf"/>
</dbReference>
<dbReference type="InterPro" id="IPR002888">
    <property type="entry name" value="2Fe-2S-bd"/>
</dbReference>
<dbReference type="Gene3D" id="3.90.1170.50">
    <property type="entry name" value="Aldehyde oxidase/xanthine dehydrogenase, a/b hammerhead"/>
    <property type="match status" value="1"/>
</dbReference>
<keyword evidence="3" id="KW-0560">Oxidoreductase</keyword>
<dbReference type="GO" id="GO:0051536">
    <property type="term" value="F:iron-sulfur cluster binding"/>
    <property type="evidence" value="ECO:0007669"/>
    <property type="project" value="InterPro"/>
</dbReference>
<dbReference type="Gene3D" id="3.10.20.30">
    <property type="match status" value="1"/>
</dbReference>
<evidence type="ECO:0000313" key="5">
    <source>
        <dbReference type="EMBL" id="MSS15529.1"/>
    </source>
</evidence>
<dbReference type="PANTHER" id="PTHR11908:SF132">
    <property type="entry name" value="ALDEHYDE OXIDASE 1-RELATED"/>
    <property type="match status" value="1"/>
</dbReference>
<dbReference type="Pfam" id="PF20256">
    <property type="entry name" value="MoCoBD_2"/>
    <property type="match status" value="1"/>
</dbReference>
<gene>
    <name evidence="5" type="ORF">FYJ35_10850</name>
</gene>
<dbReference type="InterPro" id="IPR036884">
    <property type="entry name" value="2Fe-2S-bd_dom_sf"/>
</dbReference>
<organism evidence="5 6">
    <name type="scientific">Porcincola intestinalis</name>
    <dbReference type="NCBI Taxonomy" id="2606632"/>
    <lineage>
        <taxon>Bacteria</taxon>
        <taxon>Bacillati</taxon>
        <taxon>Bacillota</taxon>
        <taxon>Clostridia</taxon>
        <taxon>Lachnospirales</taxon>
        <taxon>Lachnospiraceae</taxon>
        <taxon>Porcincola</taxon>
    </lineage>
</organism>
<dbReference type="Proteomes" id="UP000481852">
    <property type="component" value="Unassembled WGS sequence"/>
</dbReference>
<comment type="caution">
    <text evidence="5">The sequence shown here is derived from an EMBL/GenBank/DDBJ whole genome shotgun (WGS) entry which is preliminary data.</text>
</comment>
<dbReference type="PIRSF" id="PIRSF000127">
    <property type="entry name" value="Xanthine_DH"/>
    <property type="match status" value="1"/>
</dbReference>
<dbReference type="EMBL" id="VULZ01000012">
    <property type="protein sequence ID" value="MSS15529.1"/>
    <property type="molecule type" value="Genomic_DNA"/>
</dbReference>
<dbReference type="AlphaFoldDB" id="A0A6L5X571"/>
<keyword evidence="2" id="KW-0500">Molybdenum</keyword>
<evidence type="ECO:0000256" key="2">
    <source>
        <dbReference type="ARBA" id="ARBA00022505"/>
    </source>
</evidence>
<reference evidence="5 6" key="1">
    <citation type="submission" date="2019-08" db="EMBL/GenBank/DDBJ databases">
        <title>In-depth cultivation of the pig gut microbiome towards novel bacterial diversity and tailored functional studies.</title>
        <authorList>
            <person name="Wylensek D."/>
            <person name="Hitch T.C.A."/>
            <person name="Clavel T."/>
        </authorList>
    </citation>
    <scope>NUCLEOTIDE SEQUENCE [LARGE SCALE GENOMIC DNA]</scope>
    <source>
        <strain evidence="5 6">Oil+RF-744-WCA-WT-11</strain>
    </source>
</reference>
<dbReference type="InterPro" id="IPR008274">
    <property type="entry name" value="AldOxase/xan_DH_MoCoBD1"/>
</dbReference>
<evidence type="ECO:0000256" key="3">
    <source>
        <dbReference type="ARBA" id="ARBA00023002"/>
    </source>
</evidence>
<dbReference type="InterPro" id="IPR046867">
    <property type="entry name" value="AldOxase/xan_DH_MoCoBD2"/>
</dbReference>
<dbReference type="InterPro" id="IPR000674">
    <property type="entry name" value="Ald_Oxase/Xan_DH_a/b"/>
</dbReference>
<feature type="domain" description="Aldehyde oxidase/xanthine dehydrogenase a/b hammerhead" evidence="4">
    <location>
        <begin position="186"/>
        <end position="298"/>
    </location>
</feature>
<dbReference type="PANTHER" id="PTHR11908">
    <property type="entry name" value="XANTHINE DEHYDROGENASE"/>
    <property type="match status" value="1"/>
</dbReference>
<dbReference type="GO" id="GO:0016491">
    <property type="term" value="F:oxidoreductase activity"/>
    <property type="evidence" value="ECO:0007669"/>
    <property type="project" value="UniProtKB-KW"/>
</dbReference>
<proteinExistence type="inferred from homology"/>
<protein>
    <submittedName>
        <fullName evidence="5">Molybdopterin-dependent oxidoreductase Mo/Fe-S-binding subunit</fullName>
    </submittedName>
</protein>
<name>A0A6L5X571_9FIRM</name>
<evidence type="ECO:0000256" key="1">
    <source>
        <dbReference type="ARBA" id="ARBA00006849"/>
    </source>
</evidence>
<sequence>MKISCVINHVPRTFDVDPMMSLRELLVSAGHVCVRDSDDSEGFCGSDTVLVDGTPVYSNLYLAGEADGCDILTPDGLGDAGHLSDVQQAMIDAGVVQSAYNAPAAALLLTWLLENNPDPTKEEIEDALSGIFIRDASYEHYFLAVQLVRERRKLGHYETKTAPIFREQLREIGTPDGKVDGPALVSGQRAYVEDYVSPDACVLVVLRSPYASAYIKSIDTAEAEKVPGVVKIITAANCPDIYYMQAGQGNPEPSPHDRRLFNWKVRHVGDRVAGIVAETKEAAEQAKNLIHVEYEVLKPVLTVEEAMAEGAPAVHNGPVEYRAGAPADLDSYNDQASKDPREGKVVYQFPLGADIHHNIAASNRGGIGDVEKAFAEADAVVERTYQTSQIQHTPLEPHVCFARMEGGRLTVYASTQVPYHVRRIVGWVTGLPENRIHVVKTRVGGGYGSKQDILVEDLTAYAAYVTGRPVYCRNTREEEFIACSTRHPMRMRVKMAGMKDGRITGIFMEVRANTGPYGNHCLTVPMNSCSKTLPLFKCPNMAYDLKVYYTNTPPAGAYQGYGTPKGNYALMMAMAELADKLGCDYKEMVLKNHVETGYRLDILKGLGEGREGNVVPVGSCGLREAILKGCDMIRWGVREQSDDPDVRIGKGFAMIMQGSGLPGLDHAEAIAKMETDGTVILNSGCADIGTGLDTVCAKIVSEVMCMPMEHVTVLSGDTDAAAFDTGSYASSGTFFSGNAALDAAKKLKEGVLKEAALQLGEEETDLDLRMPGEVFSRKTGAVLSYGELSHTACSGSGRGMVVAHGSYVTTASSVPYGAHFAEVAVNVRTGEIKVRKFYALQDAGTPINPELALCQMYGAALKSIGHTLYEGMILDKNGVCLNANMTDYGVPMVWEQPDDFKAVLIDVNDEYGPFGAKSISEIACNGAAPAIGIAIHDACGVWMDSWPMTPEKILRKLGKI</sequence>
<dbReference type="Pfam" id="PF02738">
    <property type="entry name" value="MoCoBD_1"/>
    <property type="match status" value="1"/>
</dbReference>
<dbReference type="RefSeq" id="WP_154526469.1">
    <property type="nucleotide sequence ID" value="NZ_VULZ01000012.1"/>
</dbReference>
<dbReference type="SUPFAM" id="SSF54665">
    <property type="entry name" value="CO dehydrogenase molybdoprotein N-domain-like"/>
    <property type="match status" value="1"/>
</dbReference>
<dbReference type="InterPro" id="IPR036010">
    <property type="entry name" value="2Fe-2S_ferredoxin-like_sf"/>
</dbReference>
<dbReference type="InterPro" id="IPR012675">
    <property type="entry name" value="Beta-grasp_dom_sf"/>
</dbReference>
<dbReference type="NCBIfam" id="TIGR03313">
    <property type="entry name" value="Se_sel_red_Mo"/>
    <property type="match status" value="1"/>
</dbReference>
<dbReference type="InterPro" id="IPR036856">
    <property type="entry name" value="Ald_Oxase/Xan_DH_a/b_sf"/>
</dbReference>
<accession>A0A6L5X571</accession>
<evidence type="ECO:0000313" key="6">
    <source>
        <dbReference type="Proteomes" id="UP000481852"/>
    </source>
</evidence>
<dbReference type="InterPro" id="IPR017699">
    <property type="entry name" value="Mo-bd_YgfN/XdhD"/>
</dbReference>
<dbReference type="Pfam" id="PF01799">
    <property type="entry name" value="Fer2_2"/>
    <property type="match status" value="1"/>
</dbReference>
<keyword evidence="6" id="KW-1185">Reference proteome</keyword>
<dbReference type="SUPFAM" id="SSF47741">
    <property type="entry name" value="CO dehydrogenase ISP C-domain like"/>
    <property type="match status" value="1"/>
</dbReference>
<dbReference type="Gene3D" id="1.10.150.120">
    <property type="entry name" value="[2Fe-2S]-binding domain"/>
    <property type="match status" value="1"/>
</dbReference>
<comment type="similarity">
    <text evidence="1">Belongs to the xanthine dehydrogenase family.</text>
</comment>
<dbReference type="SUPFAM" id="SSF54292">
    <property type="entry name" value="2Fe-2S ferredoxin-like"/>
    <property type="match status" value="1"/>
</dbReference>
<dbReference type="SUPFAM" id="SSF56003">
    <property type="entry name" value="Molybdenum cofactor-binding domain"/>
    <property type="match status" value="1"/>
</dbReference>
<dbReference type="GO" id="GO:0005506">
    <property type="term" value="F:iron ion binding"/>
    <property type="evidence" value="ECO:0007669"/>
    <property type="project" value="InterPro"/>
</dbReference>
<dbReference type="Pfam" id="PF01315">
    <property type="entry name" value="Ald_Xan_dh_C"/>
    <property type="match status" value="1"/>
</dbReference>
<dbReference type="InterPro" id="IPR016208">
    <property type="entry name" value="Ald_Oxase/xanthine_DH-like"/>
</dbReference>